<evidence type="ECO:0000256" key="4">
    <source>
        <dbReference type="ARBA" id="ARBA00022857"/>
    </source>
</evidence>
<evidence type="ECO:0000256" key="2">
    <source>
        <dbReference type="ARBA" id="ARBA00022553"/>
    </source>
</evidence>
<dbReference type="PANTHER" id="PTHR43775:SF13">
    <property type="entry name" value="POLYKETIDE SYNTHASE 1"/>
    <property type="match status" value="1"/>
</dbReference>
<dbReference type="Pfam" id="PF08659">
    <property type="entry name" value="KR"/>
    <property type="match status" value="1"/>
</dbReference>
<accession>A0A101ML39</accession>
<dbReference type="SMART" id="SM00825">
    <property type="entry name" value="PKS_KS"/>
    <property type="match status" value="1"/>
</dbReference>
<gene>
    <name evidence="12" type="ORF">ACN42_g4620</name>
</gene>
<dbReference type="Pfam" id="PF00107">
    <property type="entry name" value="ADH_zinc_N"/>
    <property type="match status" value="1"/>
</dbReference>
<dbReference type="InterPro" id="IPR014043">
    <property type="entry name" value="Acyl_transferase_dom"/>
</dbReference>
<evidence type="ECO:0000313" key="13">
    <source>
        <dbReference type="Proteomes" id="UP000055045"/>
    </source>
</evidence>
<dbReference type="InterPro" id="IPR016039">
    <property type="entry name" value="Thiolase-like"/>
</dbReference>
<evidence type="ECO:0000256" key="7">
    <source>
        <dbReference type="ARBA" id="ARBA00023315"/>
    </source>
</evidence>
<dbReference type="GO" id="GO:0030639">
    <property type="term" value="P:polyketide biosynthetic process"/>
    <property type="evidence" value="ECO:0007669"/>
    <property type="project" value="UniProtKB-ARBA"/>
</dbReference>
<evidence type="ECO:0000256" key="8">
    <source>
        <dbReference type="PROSITE-ProRule" id="PRU01363"/>
    </source>
</evidence>
<evidence type="ECO:0000256" key="5">
    <source>
        <dbReference type="ARBA" id="ARBA00023002"/>
    </source>
</evidence>
<dbReference type="InterPro" id="IPR032821">
    <property type="entry name" value="PKS_assoc"/>
</dbReference>
<dbReference type="Gene3D" id="3.40.50.150">
    <property type="entry name" value="Vaccinia Virus protein VP39"/>
    <property type="match status" value="1"/>
</dbReference>
<comment type="caution">
    <text evidence="12">The sequence shown here is derived from an EMBL/GenBank/DDBJ whole genome shotgun (WGS) entry which is preliminary data.</text>
</comment>
<dbReference type="GO" id="GO:1901336">
    <property type="term" value="P:lactone biosynthetic process"/>
    <property type="evidence" value="ECO:0007669"/>
    <property type="project" value="UniProtKB-ARBA"/>
</dbReference>
<dbReference type="InterPro" id="IPR049552">
    <property type="entry name" value="PKS_DH_N"/>
</dbReference>
<evidence type="ECO:0000313" key="12">
    <source>
        <dbReference type="EMBL" id="KUM62494.1"/>
    </source>
</evidence>
<evidence type="ECO:0000259" key="9">
    <source>
        <dbReference type="PROSITE" id="PS50075"/>
    </source>
</evidence>
<dbReference type="CDD" id="cd05274">
    <property type="entry name" value="KR_FAS_SDR_x"/>
    <property type="match status" value="1"/>
</dbReference>
<dbReference type="InterPro" id="IPR016035">
    <property type="entry name" value="Acyl_Trfase/lysoPLipase"/>
</dbReference>
<feature type="region of interest" description="C-terminal hotdog fold" evidence="8">
    <location>
        <begin position="1065"/>
        <end position="1218"/>
    </location>
</feature>
<dbReference type="InterPro" id="IPR042104">
    <property type="entry name" value="PKS_dehydratase_sf"/>
</dbReference>
<dbReference type="InterPro" id="IPR020843">
    <property type="entry name" value="ER"/>
</dbReference>
<dbReference type="Pfam" id="PF00109">
    <property type="entry name" value="ketoacyl-synt"/>
    <property type="match status" value="1"/>
</dbReference>
<dbReference type="InterPro" id="IPR057326">
    <property type="entry name" value="KR_dom"/>
</dbReference>
<dbReference type="GO" id="GO:0016491">
    <property type="term" value="F:oxidoreductase activity"/>
    <property type="evidence" value="ECO:0007669"/>
    <property type="project" value="UniProtKB-KW"/>
</dbReference>
<dbReference type="InterPro" id="IPR049551">
    <property type="entry name" value="PKS_DH_C"/>
</dbReference>
<evidence type="ECO:0000256" key="1">
    <source>
        <dbReference type="ARBA" id="ARBA00022450"/>
    </source>
</evidence>
<dbReference type="Gene3D" id="3.40.50.720">
    <property type="entry name" value="NAD(P)-binding Rossmann-like Domain"/>
    <property type="match status" value="1"/>
</dbReference>
<dbReference type="SUPFAM" id="SSF55048">
    <property type="entry name" value="Probable ACP-binding domain of malonyl-CoA ACP transacylase"/>
    <property type="match status" value="1"/>
</dbReference>
<dbReference type="InterPro" id="IPR018201">
    <property type="entry name" value="Ketoacyl_synth_AS"/>
</dbReference>
<dbReference type="Gene3D" id="1.10.1200.10">
    <property type="entry name" value="ACP-like"/>
    <property type="match status" value="1"/>
</dbReference>
<evidence type="ECO:0000256" key="6">
    <source>
        <dbReference type="ARBA" id="ARBA00023268"/>
    </source>
</evidence>
<dbReference type="InterPro" id="IPR001227">
    <property type="entry name" value="Ac_transferase_dom_sf"/>
</dbReference>
<keyword evidence="13" id="KW-1185">Reference proteome</keyword>
<keyword evidence="5" id="KW-0560">Oxidoreductase</keyword>
<dbReference type="Pfam" id="PF14765">
    <property type="entry name" value="PS-DH"/>
    <property type="match status" value="1"/>
</dbReference>
<evidence type="ECO:0000259" key="11">
    <source>
        <dbReference type="PROSITE" id="PS52019"/>
    </source>
</evidence>
<feature type="domain" description="Carrier" evidence="9">
    <location>
        <begin position="2405"/>
        <end position="2482"/>
    </location>
</feature>
<dbReference type="InterPro" id="IPR020807">
    <property type="entry name" value="PKS_DH"/>
</dbReference>
<feature type="domain" description="PKS/mFAS DH" evidence="11">
    <location>
        <begin position="915"/>
        <end position="1218"/>
    </location>
</feature>
<dbReference type="SUPFAM" id="SSF52151">
    <property type="entry name" value="FabD/lysophospholipase-like"/>
    <property type="match status" value="1"/>
</dbReference>
<protein>
    <submittedName>
        <fullName evidence="12">Uncharacterized protein</fullName>
    </submittedName>
</protein>
<dbReference type="Gene3D" id="3.40.366.10">
    <property type="entry name" value="Malonyl-Coenzyme A Acyl Carrier Protein, domain 2"/>
    <property type="match status" value="1"/>
</dbReference>
<dbReference type="PROSITE" id="PS52019">
    <property type="entry name" value="PKS_MFAS_DH"/>
    <property type="match status" value="1"/>
</dbReference>
<feature type="region of interest" description="N-terminal hotdog fold" evidence="8">
    <location>
        <begin position="915"/>
        <end position="1051"/>
    </location>
</feature>
<dbReference type="Pfam" id="PF00698">
    <property type="entry name" value="Acyl_transf_1"/>
    <property type="match status" value="1"/>
</dbReference>
<dbReference type="InterPro" id="IPR029063">
    <property type="entry name" value="SAM-dependent_MTases_sf"/>
</dbReference>
<dbReference type="SMART" id="SM00829">
    <property type="entry name" value="PKS_ER"/>
    <property type="match status" value="1"/>
</dbReference>
<evidence type="ECO:0000256" key="3">
    <source>
        <dbReference type="ARBA" id="ARBA00022679"/>
    </source>
</evidence>
<feature type="active site" description="Proton acceptor; for dehydratase activity" evidence="8">
    <location>
        <position position="947"/>
    </location>
</feature>
<dbReference type="Pfam" id="PF21089">
    <property type="entry name" value="PKS_DH_N"/>
    <property type="match status" value="1"/>
</dbReference>
<dbReference type="SMART" id="SM00827">
    <property type="entry name" value="PKS_AT"/>
    <property type="match status" value="1"/>
</dbReference>
<dbReference type="InterPro" id="IPR011032">
    <property type="entry name" value="GroES-like_sf"/>
</dbReference>
<dbReference type="PANTHER" id="PTHR43775">
    <property type="entry name" value="FATTY ACID SYNTHASE"/>
    <property type="match status" value="1"/>
</dbReference>
<feature type="domain" description="Ketosynthase family 3 (KS3)" evidence="10">
    <location>
        <begin position="1"/>
        <end position="428"/>
    </location>
</feature>
<dbReference type="Gene3D" id="3.10.129.110">
    <property type="entry name" value="Polyketide synthase dehydratase"/>
    <property type="match status" value="1"/>
</dbReference>
<proteinExistence type="predicted"/>
<keyword evidence="1" id="KW-0596">Phosphopantetheine</keyword>
<dbReference type="SUPFAM" id="SSF53901">
    <property type="entry name" value="Thiolase-like"/>
    <property type="match status" value="1"/>
</dbReference>
<dbReference type="EMBL" id="LLXE01000099">
    <property type="protein sequence ID" value="KUM62494.1"/>
    <property type="molecule type" value="Genomic_DNA"/>
</dbReference>
<organism evidence="12 13">
    <name type="scientific">Penicillium freii</name>
    <dbReference type="NCBI Taxonomy" id="48697"/>
    <lineage>
        <taxon>Eukaryota</taxon>
        <taxon>Fungi</taxon>
        <taxon>Dikarya</taxon>
        <taxon>Ascomycota</taxon>
        <taxon>Pezizomycotina</taxon>
        <taxon>Eurotiomycetes</taxon>
        <taxon>Eurotiomycetidae</taxon>
        <taxon>Eurotiales</taxon>
        <taxon>Aspergillaceae</taxon>
        <taxon>Penicillium</taxon>
    </lineage>
</organism>
<dbReference type="InterPro" id="IPR014031">
    <property type="entry name" value="Ketoacyl_synth_C"/>
</dbReference>
<name>A0A101ML39_PENFR</name>
<dbReference type="CDD" id="cd02440">
    <property type="entry name" value="AdoMet_MTases"/>
    <property type="match status" value="1"/>
</dbReference>
<keyword evidence="4" id="KW-0521">NADP</keyword>
<dbReference type="InterPro" id="IPR056501">
    <property type="entry name" value="NAD-bd_HRPKS_sdrA"/>
</dbReference>
<dbReference type="GO" id="GO:0004312">
    <property type="term" value="F:fatty acid synthase activity"/>
    <property type="evidence" value="ECO:0007669"/>
    <property type="project" value="TreeGrafter"/>
</dbReference>
<dbReference type="InterPro" id="IPR013968">
    <property type="entry name" value="PKS_KR"/>
</dbReference>
<dbReference type="Gene3D" id="3.40.47.10">
    <property type="match status" value="1"/>
</dbReference>
<evidence type="ECO:0000259" key="10">
    <source>
        <dbReference type="PROSITE" id="PS52004"/>
    </source>
</evidence>
<dbReference type="GO" id="GO:0004315">
    <property type="term" value="F:3-oxoacyl-[acyl-carrier-protein] synthase activity"/>
    <property type="evidence" value="ECO:0007669"/>
    <property type="project" value="InterPro"/>
</dbReference>
<dbReference type="PROSITE" id="PS00606">
    <property type="entry name" value="KS3_1"/>
    <property type="match status" value="1"/>
</dbReference>
<dbReference type="GO" id="GO:0006633">
    <property type="term" value="P:fatty acid biosynthetic process"/>
    <property type="evidence" value="ECO:0007669"/>
    <property type="project" value="InterPro"/>
</dbReference>
<dbReference type="InterPro" id="IPR013217">
    <property type="entry name" value="Methyltransf_12"/>
</dbReference>
<dbReference type="SUPFAM" id="SSF50129">
    <property type="entry name" value="GroES-like"/>
    <property type="match status" value="1"/>
</dbReference>
<dbReference type="InterPro" id="IPR020841">
    <property type="entry name" value="PKS_Beta-ketoAc_synthase_dom"/>
</dbReference>
<dbReference type="Proteomes" id="UP000055045">
    <property type="component" value="Unassembled WGS sequence"/>
</dbReference>
<sequence>MEPIAIVGMACRLPPDISTLTEFWGFCANGRSAWTENPEQRFGNAAFWNPNPDRKGKVNNKGGHYLKHNLAHFDAPFFRITADEAKAMDPQQRFLLEIAYQALENGGFSLEEMSGKNVAVFAANAFSDYLHGITRDPETAAKFVMTGCDPSMIANRISHFFDFHGPSITVDTACSSGLTALHMACQTLQSGEVPYAIVAGAHLNIYPQSTILYSLSQLLSPEGKCYAFDERATGGFGRGEGAACLVLKPLSVAMNAGDHVYAVIKNTGINQDGRTTTGITVPSADAQKRLIKSVYESCGLCPSQTQYIEAHGTGTAVGDPIEVQALSEVFGKSSDASSPTFLGSSKSNFGHCEGVSGLVSVIKTAMMLEKEMILPNSNFCNPNPDLNLERHNLSVLDRIKPWPKSQVRRASVNNFGIGGSNSHAILEQAPKRPSGAPSGSSYIIAVSASCESSNRMQLTQLSGYVRKHPLFFNPLIMEDLAFTLSRRSSLPWKTALVARNPNELIEKLRGSSTTPTRATTRPSIGLVFTGQGAHWPKMGQDLLCYPAYANSIERSQAALTVLGAPWSLRAELGRDEGESKLGLPQISQVACCAVQIALVDLLWSWGLEFTATVGHSSGEIAAGYATGLLSLSTCIKIAYHRGMITAGIRQRFPELRGSMIAVGCTEAVLQGLLDSTTVPSSEATIACKNSPLSFTVSGDSVIIDELHAMCEERNIFNRVLKVDIAYHSSHMGLVAEDYLFALGDVECGASLVRFFSSTEGRLLERPILDSSYWKRNLTGKVLFSESIASLLQHVEISDGSKQAVSVLVEVGPHGALKGPVLQTVESLNRKGEIDYLPTLGRGKNGVDTMQELAATLFAKGVPLDLHEINFGGIESKSLSSKLLVDMPHYPWKHDEEYWLEPRINQFARSNGAPYNDLLGTFAADFNPIEPRWRNVIRLDDLPWLRDHKVQSEVVFPMAGYLSMAIEAASKLSLFQDKAEVTSYLLREVFVKYPLMLSEMVEYDMTVSFRPYVLGPQTRSSKWHEFVIYSQCKESDFEERCRGRICVTNSPLDGFTCKNIVPLDFTGSSMDENDFYAMAKRSGVEYGSSFRGLHDISIAGSKAIANLHVLDTASTMSNASETSYVLHPATLDMLMQMVLITTNSNFGALDRLYMPRYIERLDFYPPPALNPGTELAVSGIITETSIDLPKFDLSAQHDGNMMISMSNVHCRGRKLSQTSNDITDYCYKLEWRPMIDILSCKEIRRAFQHSDADTASERSRLSSYKEISGHYIRKALDELGDYDASRHSNMYRWMKQQNSNKILKGQVDTPVASLPGEARSLGPVGEFLSRFGRNLARIVREEVEPLDLMLEDDLLTLYYENLESLKSRLYPAAASIVESLAHQNPELRILEIGAGTGGATLPILSGLGEPGRSGQPQFATYVFTDISPGFFERSRLKLRAWQDFMEFRTLDIETPPVDQGWEEESYDLVIAANVLHATPSMSKTMANVRSLLKPGGKLLLLEITRPSISSFPFTALPGWWVGEEDYRQNGPTMSSSTWNEILKSTGFAGTEAEIFDYPDALEQECSLILSSRIGPQHSSPRIDLSLITGTNDHSNGLATCLQACLRSSLGVEADIRSLETISTDAETPRSCIILEELNTDLLYDINDVQYKGLQRITEAERTLWVVAGANKDSLNPKASMSLGLSRSIREENHHQKIVVLDLDDEGLLSLEETANLIVRVYAHSYINPTATAREFEFAERKGIIQIPRFKPHVEMNDRVRETHELFTPKPRSDWHSDSPLKLKEPGIDEDSHFVDSGKSRPVIGQLEVEILVKAAGVSFWGAAVEKKNISGNLDYEHSGVITATGDCVKDLSVGDRVCAFTKHTLSTIVRVPSILVVKIPDEMTYITAASIPKDFVTAYYSLVTVGNLKRGDSVLIHPIVGSVGQMAMRIAHIIGATVFGTADSPEEGRSIAESLQVPCNQILCEKQNSCYDELMNCTAGRGFDVILNTHSNEALDSSWKCVGPGGTFVNLALEDVVNDNRLSMAPFSRGSKFISPEIDTLKTQQPLLLRDIMARGVDWLSDHHTVPPLSPKCHPAGAMDEVFRDLIQRASARKLVVDLTSPAPLSVTLDESIVPLFTPQESFLVIGGGGGIGRSIIRWMTRRGARNIIIMSRRGLQSRPVRDLQSELQEVGVKLAVYQGDIADGKSLEYVIQTSAKTFPPIKGVIHCAMDLKTMLFVNMPFDDFGAVLRPKVQGTWNLHRHFNTPGTLRFFIIISSITGTVGPPSHAAYGAATAYMGSMVRLRKAHGLPGVSIDLGPVRDVGYIAEQSTRQQVIDRNWGDAGLTDRDIHEILEMVISGRYDPSWDAECYTCLRPPPSHTPFWFADDRFLHCRHSSSAKRDGTNKAGENLPVSLKAVLSKSQSPEEDRSIIRDAVISKFVSVLSLHPDDIVKTSPPITYGVDSLVAGEIRNWIFREMKAALSLPELLNSASFIELSETIAQRYWAAR</sequence>
<dbReference type="SMART" id="SM00826">
    <property type="entry name" value="PKS_DH"/>
    <property type="match status" value="1"/>
</dbReference>
<dbReference type="Gene3D" id="3.90.180.10">
    <property type="entry name" value="Medium-chain alcohol dehydrogenases, catalytic domain"/>
    <property type="match status" value="1"/>
</dbReference>
<dbReference type="STRING" id="48697.A0A101ML39"/>
<dbReference type="InterPro" id="IPR020806">
    <property type="entry name" value="PKS_PP-bd"/>
</dbReference>
<reference evidence="12 13" key="1">
    <citation type="submission" date="2015-10" db="EMBL/GenBank/DDBJ databases">
        <title>Genome sequencing of Penicillium freii.</title>
        <authorList>
            <person name="Nguyen H.D."/>
            <person name="Visagie C.M."/>
            <person name="Seifert K.A."/>
        </authorList>
    </citation>
    <scope>NUCLEOTIDE SEQUENCE [LARGE SCALE GENOMIC DNA]</scope>
    <source>
        <strain evidence="12 13">DAOM 242723</strain>
    </source>
</reference>
<dbReference type="InterPro" id="IPR036736">
    <property type="entry name" value="ACP-like_sf"/>
</dbReference>
<dbReference type="Pfam" id="PF16197">
    <property type="entry name" value="KAsynt_C_assoc"/>
    <property type="match status" value="1"/>
</dbReference>
<dbReference type="InterPro" id="IPR014030">
    <property type="entry name" value="Ketoacyl_synth_N"/>
</dbReference>
<dbReference type="OrthoDB" id="329835at2759"/>
<dbReference type="InterPro" id="IPR036291">
    <property type="entry name" value="NAD(P)-bd_dom_sf"/>
</dbReference>
<dbReference type="Pfam" id="PF08242">
    <property type="entry name" value="Methyltransf_12"/>
    <property type="match status" value="1"/>
</dbReference>
<feature type="active site" description="Proton donor; for dehydratase activity" evidence="8">
    <location>
        <position position="1131"/>
    </location>
</feature>
<dbReference type="PROSITE" id="PS52004">
    <property type="entry name" value="KS3_2"/>
    <property type="match status" value="1"/>
</dbReference>
<keyword evidence="7" id="KW-0012">Acyltransferase</keyword>
<dbReference type="InterPro" id="IPR016036">
    <property type="entry name" value="Malonyl_transacylase_ACP-bd"/>
</dbReference>
<dbReference type="SUPFAM" id="SSF47336">
    <property type="entry name" value="ACP-like"/>
    <property type="match status" value="1"/>
</dbReference>
<dbReference type="CDD" id="cd00833">
    <property type="entry name" value="PKS"/>
    <property type="match status" value="1"/>
</dbReference>
<keyword evidence="2" id="KW-0597">Phosphoprotein</keyword>
<dbReference type="InterPro" id="IPR013149">
    <property type="entry name" value="ADH-like_C"/>
</dbReference>
<dbReference type="InterPro" id="IPR050091">
    <property type="entry name" value="PKS_NRPS_Biosynth_Enz"/>
</dbReference>
<dbReference type="InterPro" id="IPR049900">
    <property type="entry name" value="PKS_mFAS_DH"/>
</dbReference>
<dbReference type="CDD" id="cd05195">
    <property type="entry name" value="enoyl_red"/>
    <property type="match status" value="1"/>
</dbReference>
<keyword evidence="6" id="KW-0511">Multifunctional enzyme</keyword>
<dbReference type="GO" id="GO:0031177">
    <property type="term" value="F:phosphopantetheine binding"/>
    <property type="evidence" value="ECO:0007669"/>
    <property type="project" value="InterPro"/>
</dbReference>
<dbReference type="Pfam" id="PF23297">
    <property type="entry name" value="ACP_SdgA_C"/>
    <property type="match status" value="1"/>
</dbReference>
<keyword evidence="3" id="KW-0808">Transferase</keyword>
<dbReference type="SMART" id="SM00822">
    <property type="entry name" value="PKS_KR"/>
    <property type="match status" value="1"/>
</dbReference>
<dbReference type="SMART" id="SM00823">
    <property type="entry name" value="PKS_PP"/>
    <property type="match status" value="1"/>
</dbReference>
<dbReference type="SUPFAM" id="SSF53335">
    <property type="entry name" value="S-adenosyl-L-methionine-dependent methyltransferases"/>
    <property type="match status" value="1"/>
</dbReference>
<dbReference type="SUPFAM" id="SSF51735">
    <property type="entry name" value="NAD(P)-binding Rossmann-fold domains"/>
    <property type="match status" value="2"/>
</dbReference>
<dbReference type="Pfam" id="PF23114">
    <property type="entry name" value="NAD-bd_HRPKS_sdrA"/>
    <property type="match status" value="1"/>
</dbReference>
<dbReference type="PROSITE" id="PS50075">
    <property type="entry name" value="CARRIER"/>
    <property type="match status" value="1"/>
</dbReference>
<dbReference type="Pfam" id="PF02801">
    <property type="entry name" value="Ketoacyl-synt_C"/>
    <property type="match status" value="1"/>
</dbReference>
<dbReference type="InterPro" id="IPR009081">
    <property type="entry name" value="PP-bd_ACP"/>
</dbReference>